<dbReference type="RefSeq" id="WP_046479292.1">
    <property type="nucleotide sequence ID" value="NZ_LN829118.1"/>
</dbReference>
<organism evidence="3 4">
    <name type="scientific">Candidatus Filomicrobium marinum</name>
    <dbReference type="NCBI Taxonomy" id="1608628"/>
    <lineage>
        <taxon>Bacteria</taxon>
        <taxon>Pseudomonadati</taxon>
        <taxon>Pseudomonadota</taxon>
        <taxon>Alphaproteobacteria</taxon>
        <taxon>Hyphomicrobiales</taxon>
        <taxon>Hyphomicrobiaceae</taxon>
        <taxon>Filomicrobium</taxon>
    </lineage>
</organism>
<dbReference type="PANTHER" id="PTHR43777:SF1">
    <property type="entry name" value="MOLYBDENUM COFACTOR CYTIDYLYLTRANSFERASE"/>
    <property type="match status" value="1"/>
</dbReference>
<proteinExistence type="predicted"/>
<dbReference type="KEGG" id="fiy:BN1229_v1_3583"/>
<evidence type="ECO:0000256" key="1">
    <source>
        <dbReference type="ARBA" id="ARBA00022842"/>
    </source>
</evidence>
<dbReference type="Gene3D" id="3.90.550.10">
    <property type="entry name" value="Spore Coat Polysaccharide Biosynthesis Protein SpsA, Chain A"/>
    <property type="match status" value="1"/>
</dbReference>
<name>A0A0D6JKG4_9HYPH</name>
<gene>
    <name evidence="3" type="ORF">YBN1229_v1_3583</name>
</gene>
<dbReference type="InterPro" id="IPR029044">
    <property type="entry name" value="Nucleotide-diphossugar_trans"/>
</dbReference>
<dbReference type="Pfam" id="PF12804">
    <property type="entry name" value="NTP_transf_3"/>
    <property type="match status" value="1"/>
</dbReference>
<evidence type="ECO:0000259" key="2">
    <source>
        <dbReference type="Pfam" id="PF12804"/>
    </source>
</evidence>
<dbReference type="PANTHER" id="PTHR43777">
    <property type="entry name" value="MOLYBDENUM COFACTOR CYTIDYLYLTRANSFERASE"/>
    <property type="match status" value="1"/>
</dbReference>
<dbReference type="InterPro" id="IPR025877">
    <property type="entry name" value="MobA-like_NTP_Trfase"/>
</dbReference>
<keyword evidence="1" id="KW-0460">Magnesium</keyword>
<dbReference type="CDD" id="cd04182">
    <property type="entry name" value="GT_2_like_f"/>
    <property type="match status" value="1"/>
</dbReference>
<protein>
    <recommendedName>
        <fullName evidence="2">MobA-like NTP transferase domain-containing protein</fullName>
    </recommendedName>
</protein>
<dbReference type="EMBL" id="LN829119">
    <property type="protein sequence ID" value="CPR22150.1"/>
    <property type="molecule type" value="Genomic_DNA"/>
</dbReference>
<evidence type="ECO:0000313" key="3">
    <source>
        <dbReference type="EMBL" id="CPR22150.1"/>
    </source>
</evidence>
<accession>A0A0D6JKG4</accession>
<reference evidence="4" key="1">
    <citation type="submission" date="2015-02" db="EMBL/GenBank/DDBJ databases">
        <authorList>
            <person name="Chooi Y.-H."/>
        </authorList>
    </citation>
    <scope>NUCLEOTIDE SEQUENCE [LARGE SCALE GENOMIC DNA]</scope>
    <source>
        <strain evidence="4">strain Y</strain>
    </source>
</reference>
<dbReference type="KEGG" id="fil:BN1229_v1_3591"/>
<feature type="domain" description="MobA-like NTP transferase" evidence="2">
    <location>
        <begin position="5"/>
        <end position="166"/>
    </location>
</feature>
<dbReference type="AlphaFoldDB" id="A0A0D6JKG4"/>
<dbReference type="OrthoDB" id="9779263at2"/>
<dbReference type="Proteomes" id="UP000033187">
    <property type="component" value="Chromosome 1"/>
</dbReference>
<dbReference type="GO" id="GO:0016779">
    <property type="term" value="F:nucleotidyltransferase activity"/>
    <property type="evidence" value="ECO:0007669"/>
    <property type="project" value="UniProtKB-ARBA"/>
</dbReference>
<evidence type="ECO:0000313" key="4">
    <source>
        <dbReference type="Proteomes" id="UP000033187"/>
    </source>
</evidence>
<dbReference type="SUPFAM" id="SSF53448">
    <property type="entry name" value="Nucleotide-diphospho-sugar transferases"/>
    <property type="match status" value="1"/>
</dbReference>
<sequence>MKIGCVIPAAGFSRRFGAADKLTAELDGTALVRKVCEAVVASRVAVCLVVTQPAAVNVVTALLGLPVSIVENPKAALGMGTSIAAGVAALDTSVSGAFVLPADMPGMTSEFLDQLIACFASEGGRKIIVPVTPSGEQRNPVLWPAAHFEALKALGSEGGKKLLDELREQVVQVPQSDASLFADVDTPEDFVRLLGGRVH</sequence>
<keyword evidence="4" id="KW-1185">Reference proteome</keyword>